<dbReference type="GO" id="GO:0019069">
    <property type="term" value="P:viral capsid assembly"/>
    <property type="evidence" value="ECO:0007669"/>
    <property type="project" value="InterPro"/>
</dbReference>
<dbReference type="Proteomes" id="UP000030041">
    <property type="component" value="Segment"/>
</dbReference>
<feature type="compositionally biased region" description="Basic and acidic residues" evidence="1">
    <location>
        <begin position="53"/>
        <end position="62"/>
    </location>
</feature>
<feature type="region of interest" description="Disordered" evidence="1">
    <location>
        <begin position="1"/>
        <end position="24"/>
    </location>
</feature>
<dbReference type="Pfam" id="PF05396">
    <property type="entry name" value="Phage_T7_Capsid"/>
    <property type="match status" value="1"/>
</dbReference>
<feature type="region of interest" description="Disordered" evidence="1">
    <location>
        <begin position="37"/>
        <end position="62"/>
    </location>
</feature>
<dbReference type="OrthoDB" id="22192at10239"/>
<protein>
    <submittedName>
        <fullName evidence="2">Capsid assembly protein (Scaffold)</fullName>
    </submittedName>
</protein>
<dbReference type="KEGG" id="vg:22112059"/>
<accession>A0A096VKZ8</accession>
<dbReference type="GeneID" id="22112059"/>
<evidence type="ECO:0000313" key="3">
    <source>
        <dbReference type="Proteomes" id="UP000030041"/>
    </source>
</evidence>
<name>A0A096VKZ8_9CAUD</name>
<feature type="compositionally biased region" description="Basic and acidic residues" evidence="1">
    <location>
        <begin position="15"/>
        <end position="24"/>
    </location>
</feature>
<feature type="compositionally biased region" description="Acidic residues" evidence="1">
    <location>
        <begin position="83"/>
        <end position="113"/>
    </location>
</feature>
<reference evidence="3" key="1">
    <citation type="submission" date="2012-12" db="EMBL/GenBank/DDBJ databases">
        <title>Genomics of marine cyanopodoviruses.</title>
        <authorList>
            <person name="Huang S."/>
            <person name="Chen F."/>
        </authorList>
    </citation>
    <scope>NUCLEOTIDE SEQUENCE [LARGE SCALE GENOMIC DNA]</scope>
</reference>
<sequence>MAINNTFDASDGADTSDREAAEARALEAGNRIVEAQEEARQERYTKASQVDETDARFAGKYKSAEELEKAYLELQRKLGERPADEDEGDAEEAVEGQEEASEEEDDEEGGDEPSEVLQALEAASREFDEGGISKETLDSLAQLDSRTLVETWAEYISAQKEQVAQAQLNQEQTNQIYQAVGGQEAYAEMVGWASENLSPDEIAAYDAVVNGGDYNATYWAVQGLRSRFADSVGVEGKVYSGARAPKPADGFRSQAELARAIADPRYRDDPAYRIDVQEKLARSGNLL</sequence>
<feature type="region of interest" description="Disordered" evidence="1">
    <location>
        <begin position="75"/>
        <end position="113"/>
    </location>
</feature>
<evidence type="ECO:0000256" key="1">
    <source>
        <dbReference type="SAM" id="MobiDB-lite"/>
    </source>
</evidence>
<dbReference type="RefSeq" id="YP_009103141.1">
    <property type="nucleotide sequence ID" value="NC_025455.1"/>
</dbReference>
<reference evidence="2 3" key="2">
    <citation type="journal article" date="2015" name="PLoS ONE">
        <title>Comparative Genomic and Phylogenomic Analyses Reveal a Conserved Core Genome Shared by Estuarine and Oceanic Cyanopodoviruses.</title>
        <authorList>
            <person name="Huang S."/>
            <person name="Zhang S."/>
            <person name="Jiao N."/>
            <person name="Chen F."/>
        </authorList>
    </citation>
    <scope>NUCLEOTIDE SEQUENCE [LARGE SCALE GENOMIC DNA]</scope>
</reference>
<dbReference type="EMBL" id="KC310806">
    <property type="protein sequence ID" value="AGK86739.1"/>
    <property type="molecule type" value="Genomic_DNA"/>
</dbReference>
<dbReference type="InterPro" id="IPR008768">
    <property type="entry name" value="Gp9-like"/>
</dbReference>
<organism evidence="2 3">
    <name type="scientific">Synechococcus phage S-CBP2</name>
    <dbReference type="NCBI Taxonomy" id="756277"/>
    <lineage>
        <taxon>Viruses</taxon>
        <taxon>Duplodnaviria</taxon>
        <taxon>Heunggongvirae</taxon>
        <taxon>Uroviricota</taxon>
        <taxon>Caudoviricetes</taxon>
        <taxon>Autographivirales</taxon>
        <taxon>Kembevirus</taxon>
        <taxon>Kembevirus SCBP2</taxon>
    </lineage>
</organism>
<gene>
    <name evidence="2" type="ORF">S-CBP2_0033</name>
</gene>
<proteinExistence type="predicted"/>
<evidence type="ECO:0000313" key="2">
    <source>
        <dbReference type="EMBL" id="AGK86739.1"/>
    </source>
</evidence>
<keyword evidence="3" id="KW-1185">Reference proteome</keyword>